<dbReference type="Proteomes" id="UP000886842">
    <property type="component" value="Unassembled WGS sequence"/>
</dbReference>
<evidence type="ECO:0000313" key="2">
    <source>
        <dbReference type="Proteomes" id="UP000886842"/>
    </source>
</evidence>
<name>A0A9D1GUP4_9ACTN</name>
<dbReference type="SUPFAM" id="SSF69572">
    <property type="entry name" value="Activating enzymes of the ubiquitin-like proteins"/>
    <property type="match status" value="1"/>
</dbReference>
<evidence type="ECO:0000313" key="1">
    <source>
        <dbReference type="EMBL" id="HIT74111.1"/>
    </source>
</evidence>
<comment type="caution">
    <text evidence="1">The sequence shown here is derived from an EMBL/GenBank/DDBJ whole genome shotgun (WGS) entry which is preliminary data.</text>
</comment>
<proteinExistence type="predicted"/>
<accession>A0A9D1GUP4</accession>
<evidence type="ECO:0008006" key="3">
    <source>
        <dbReference type="Google" id="ProtNLM"/>
    </source>
</evidence>
<dbReference type="GO" id="GO:0008641">
    <property type="term" value="F:ubiquitin-like modifier activating enzyme activity"/>
    <property type="evidence" value="ECO:0007669"/>
    <property type="project" value="InterPro"/>
</dbReference>
<protein>
    <recommendedName>
        <fullName evidence="3">Bacteriocin biosynthesis cyclodehydratase domain-containing protein</fullName>
    </recommendedName>
</protein>
<dbReference type="InterPro" id="IPR035985">
    <property type="entry name" value="Ubiquitin-activating_enz"/>
</dbReference>
<dbReference type="EMBL" id="DVLP01000025">
    <property type="protein sequence ID" value="HIT74111.1"/>
    <property type="molecule type" value="Genomic_DNA"/>
</dbReference>
<sequence>MCDVAVIGAGALGQAIATVLHQLPAVTTLLVSDPDPVDPVLYPRSGVATTCAGALVQSLRPRSAGRPRLRVVPHWSDLDHARPALTVVTSSRLEPDRALTEHLVRHDLAHLVVRIGPTAARVGPMVLPGRTPCLNCLDLVQTGADPGWPARLVKECAVLAPAVEPLITWAAGMGAVQVLAQLSRALSDAVGCTLEVDRGDLLTRVRRWPLHPECGCAWWAS</sequence>
<reference evidence="1" key="1">
    <citation type="submission" date="2020-10" db="EMBL/GenBank/DDBJ databases">
        <authorList>
            <person name="Gilroy R."/>
        </authorList>
    </citation>
    <scope>NUCLEOTIDE SEQUENCE</scope>
    <source>
        <strain evidence="1">ChiGjej1B1-24693</strain>
    </source>
</reference>
<gene>
    <name evidence="1" type="ORF">IAA98_00825</name>
</gene>
<organism evidence="1 2">
    <name type="scientific">Candidatus Avipropionibacterium avicola</name>
    <dbReference type="NCBI Taxonomy" id="2840701"/>
    <lineage>
        <taxon>Bacteria</taxon>
        <taxon>Bacillati</taxon>
        <taxon>Actinomycetota</taxon>
        <taxon>Actinomycetes</taxon>
        <taxon>Propionibacteriales</taxon>
        <taxon>Propionibacteriaceae</taxon>
        <taxon>Propionibacteriaceae incertae sedis</taxon>
        <taxon>Candidatus Avipropionibacterium</taxon>
    </lineage>
</organism>
<dbReference type="AlphaFoldDB" id="A0A9D1GUP4"/>
<dbReference type="Gene3D" id="3.40.50.720">
    <property type="entry name" value="NAD(P)-binding Rossmann-like Domain"/>
    <property type="match status" value="1"/>
</dbReference>
<reference evidence="1" key="2">
    <citation type="journal article" date="2021" name="PeerJ">
        <title>Extensive microbial diversity within the chicken gut microbiome revealed by metagenomics and culture.</title>
        <authorList>
            <person name="Gilroy R."/>
            <person name="Ravi A."/>
            <person name="Getino M."/>
            <person name="Pursley I."/>
            <person name="Horton D.L."/>
            <person name="Alikhan N.F."/>
            <person name="Baker D."/>
            <person name="Gharbi K."/>
            <person name="Hall N."/>
            <person name="Watson M."/>
            <person name="Adriaenssens E.M."/>
            <person name="Foster-Nyarko E."/>
            <person name="Jarju S."/>
            <person name="Secka A."/>
            <person name="Antonio M."/>
            <person name="Oren A."/>
            <person name="Chaudhuri R.R."/>
            <person name="La Ragione R."/>
            <person name="Hildebrand F."/>
            <person name="Pallen M.J."/>
        </authorList>
    </citation>
    <scope>NUCLEOTIDE SEQUENCE</scope>
    <source>
        <strain evidence="1">ChiGjej1B1-24693</strain>
    </source>
</reference>